<keyword evidence="4" id="KW-0028">Amino-acid biosynthesis</keyword>
<name>C0QKJ9_DESAH</name>
<dbReference type="InterPro" id="IPR013785">
    <property type="entry name" value="Aldolase_TIM"/>
</dbReference>
<dbReference type="KEGG" id="dat:HRM2_09580"/>
<keyword evidence="2 4" id="KW-0808">Transferase</keyword>
<protein>
    <recommendedName>
        <fullName evidence="4">Phospho-2-dehydro-3-deoxyheptonate aldolase</fullName>
        <ecNumber evidence="4">2.5.1.54</ecNumber>
    </recommendedName>
</protein>
<feature type="binding site" evidence="3">
    <location>
        <begin position="269"/>
        <end position="270"/>
    </location>
    <ligand>
        <name>phosphoenolpyruvate</name>
        <dbReference type="ChEBI" id="CHEBI:58702"/>
    </ligand>
</feature>
<keyword evidence="3" id="KW-0464">Manganese</keyword>
<comment type="similarity">
    <text evidence="1 4">Belongs to the class-II DAHP synthase family.</text>
</comment>
<comment type="pathway">
    <text evidence="4">Metabolic intermediate biosynthesis; chorismate biosynthesis; chorismate from D-erythrose 4-phosphate and phosphoenolpyruvate: step 1/7.</text>
</comment>
<dbReference type="SUPFAM" id="SSF51569">
    <property type="entry name" value="Aldolase"/>
    <property type="match status" value="1"/>
</dbReference>
<feature type="binding site" evidence="3">
    <location>
        <position position="397"/>
    </location>
    <ligand>
        <name>Mn(2+)</name>
        <dbReference type="ChEBI" id="CHEBI:29035"/>
    </ligand>
</feature>
<evidence type="ECO:0000256" key="4">
    <source>
        <dbReference type="RuleBase" id="RU363071"/>
    </source>
</evidence>
<feature type="compositionally biased region" description="Polar residues" evidence="5">
    <location>
        <begin position="1"/>
        <end position="22"/>
    </location>
</feature>
<evidence type="ECO:0000256" key="3">
    <source>
        <dbReference type="PIRSR" id="PIRSR602480-1"/>
    </source>
</evidence>
<dbReference type="GO" id="GO:0003849">
    <property type="term" value="F:3-deoxy-7-phosphoheptulonate synthase activity"/>
    <property type="evidence" value="ECO:0007669"/>
    <property type="project" value="UniProtKB-EC"/>
</dbReference>
<evidence type="ECO:0000256" key="5">
    <source>
        <dbReference type="SAM" id="MobiDB-lite"/>
    </source>
</evidence>
<dbReference type="NCBIfam" id="TIGR01358">
    <property type="entry name" value="DAHP_synth_II"/>
    <property type="match status" value="1"/>
</dbReference>
<organism evidence="6 7">
    <name type="scientific">Desulforapulum autotrophicum (strain ATCC 43914 / DSM 3382 / VKM B-1955 / HRM2)</name>
    <name type="common">Desulfobacterium autotrophicum</name>
    <dbReference type="NCBI Taxonomy" id="177437"/>
    <lineage>
        <taxon>Bacteria</taxon>
        <taxon>Pseudomonadati</taxon>
        <taxon>Thermodesulfobacteriota</taxon>
        <taxon>Desulfobacteria</taxon>
        <taxon>Desulfobacterales</taxon>
        <taxon>Desulfobacteraceae</taxon>
        <taxon>Desulforapulum</taxon>
    </lineage>
</organism>
<keyword evidence="4" id="KW-0057">Aromatic amino acid biosynthesis</keyword>
<dbReference type="PANTHER" id="PTHR21337:SF0">
    <property type="entry name" value="PHOSPHO-2-DEHYDRO-3-DEOXYHEPTONATE ALDOLASE"/>
    <property type="match status" value="1"/>
</dbReference>
<dbReference type="GO" id="GO:0008652">
    <property type="term" value="P:amino acid biosynthetic process"/>
    <property type="evidence" value="ECO:0007669"/>
    <property type="project" value="UniProtKB-KW"/>
</dbReference>
<feature type="binding site" evidence="3">
    <location>
        <position position="323"/>
    </location>
    <ligand>
        <name>phosphoenolpyruvate</name>
        <dbReference type="ChEBI" id="CHEBI:58702"/>
    </ligand>
</feature>
<feature type="binding site" evidence="3">
    <location>
        <position position="71"/>
    </location>
    <ligand>
        <name>Mn(2+)</name>
        <dbReference type="ChEBI" id="CHEBI:29035"/>
    </ligand>
</feature>
<comment type="catalytic activity">
    <reaction evidence="4">
        <text>D-erythrose 4-phosphate + phosphoenolpyruvate + H2O = 7-phospho-2-dehydro-3-deoxy-D-arabino-heptonate + phosphate</text>
        <dbReference type="Rhea" id="RHEA:14717"/>
        <dbReference type="ChEBI" id="CHEBI:15377"/>
        <dbReference type="ChEBI" id="CHEBI:16897"/>
        <dbReference type="ChEBI" id="CHEBI:43474"/>
        <dbReference type="ChEBI" id="CHEBI:58394"/>
        <dbReference type="ChEBI" id="CHEBI:58702"/>
        <dbReference type="EC" id="2.5.1.54"/>
    </reaction>
</comment>
<dbReference type="Pfam" id="PF01474">
    <property type="entry name" value="DAHP_synth_2"/>
    <property type="match status" value="1"/>
</dbReference>
<proteinExistence type="inferred from homology"/>
<accession>C0QKJ9</accession>
<keyword evidence="3" id="KW-0170">Cobalt</keyword>
<evidence type="ECO:0000313" key="6">
    <source>
        <dbReference type="EMBL" id="ACN14070.1"/>
    </source>
</evidence>
<dbReference type="Proteomes" id="UP000000442">
    <property type="component" value="Chromosome"/>
</dbReference>
<dbReference type="GO" id="GO:0009073">
    <property type="term" value="P:aromatic amino acid family biosynthetic process"/>
    <property type="evidence" value="ECO:0007669"/>
    <property type="project" value="UniProtKB-KW"/>
</dbReference>
<dbReference type="STRING" id="177437.HRM2_09580"/>
<sequence length="448" mass="50398">MVNTKEWTKSSWKNHTALQQPNWPDKKKLDKVIDDLTLMPPLVFAGEIRALKEMLGKASKGEAFLLQGGDCSEDFSQVTAPNIRESLKVLLQMAVVMTYAGGKPTIKVGRIAGQFAKPRSSDTEMVNGVELPSYRGDMVNKVTPTIKDRTPNPKFMLKGYYMAAATLNLLRAFTRGGYAALHRVQSWNHEFVVQSPMGRSYDRLARQIDKAIKFMNTIGIPTDIPQVNQTQFFTSHEALLLPYEEALTRIDSTTGGWYDCSAHMLWIGERTRQVDGAHVAFLKGVLNPIGVKIGPNYDMDNVKQLIETLNPENEAGRLTLITRMGCNNIEKKLAPLLRETKKQGYHIVWNCDPMHANTYTSESGHKTRDFNDILKEITRFFEIHWAEGTIPGGVHLEMTGKNVTECVGGARNIVSEELHNRYDTTCDPRLNAEQSLEVAFQIADMIKH</sequence>
<dbReference type="HOGENOM" id="CLU_026885_0_1_7"/>
<feature type="binding site" evidence="3">
    <location>
        <position position="292"/>
    </location>
    <ligand>
        <name>phosphoenolpyruvate</name>
        <dbReference type="ChEBI" id="CHEBI:58702"/>
    </ligand>
</feature>
<comment type="cofactor">
    <cofactor evidence="3">
        <name>Mn(2+)</name>
        <dbReference type="ChEBI" id="CHEBI:29035"/>
    </cofactor>
    <cofactor evidence="3">
        <name>Co(2+)</name>
        <dbReference type="ChEBI" id="CHEBI:48828"/>
    </cofactor>
    <cofactor evidence="3">
        <name>Cd(2+)</name>
        <dbReference type="ChEBI" id="CHEBI:48775"/>
    </cofactor>
    <text evidence="3">Binds 1 divalent cation per subunit. The enzyme is active with manganese, cobalt or cadmium ions.</text>
</comment>
<dbReference type="RefSeq" id="WP_015902859.1">
    <property type="nucleotide sequence ID" value="NC_012108.1"/>
</dbReference>
<evidence type="ECO:0000256" key="1">
    <source>
        <dbReference type="ARBA" id="ARBA00008911"/>
    </source>
</evidence>
<reference evidence="6 7" key="1">
    <citation type="journal article" date="2009" name="Environ. Microbiol.">
        <title>Genome sequence of Desulfobacterium autotrophicum HRM2, a marine sulfate reducer oxidizing organic carbon completely to carbon dioxide.</title>
        <authorList>
            <person name="Strittmatter A.W."/>
            <person name="Liesegang H."/>
            <person name="Rabus R."/>
            <person name="Decker I."/>
            <person name="Amann J."/>
            <person name="Andres S."/>
            <person name="Henne A."/>
            <person name="Fricke W.F."/>
            <person name="Martinez-Arias R."/>
            <person name="Bartels D."/>
            <person name="Goesmann A."/>
            <person name="Krause L."/>
            <person name="Puehler A."/>
            <person name="Klenk H.P."/>
            <person name="Richter M."/>
            <person name="Schuler M."/>
            <person name="Gloeckner F.O."/>
            <person name="Meyerdierks A."/>
            <person name="Gottschalk G."/>
            <person name="Amann R."/>
        </authorList>
    </citation>
    <scope>NUCLEOTIDE SEQUENCE [LARGE SCALE GENOMIC DNA]</scope>
    <source>
        <strain evidence="7">ATCC 43914 / DSM 3382 / HRM2</strain>
    </source>
</reference>
<dbReference type="EC" id="2.5.1.54" evidence="4"/>
<feature type="binding site" evidence="3">
    <location>
        <position position="110"/>
    </location>
    <ligand>
        <name>phosphoenolpyruvate</name>
        <dbReference type="ChEBI" id="CHEBI:58702"/>
    </ligand>
</feature>
<evidence type="ECO:0000256" key="2">
    <source>
        <dbReference type="ARBA" id="ARBA00022679"/>
    </source>
</evidence>
<evidence type="ECO:0000313" key="7">
    <source>
        <dbReference type="Proteomes" id="UP000000442"/>
    </source>
</evidence>
<feature type="region of interest" description="Disordered" evidence="5">
    <location>
        <begin position="1"/>
        <end position="23"/>
    </location>
</feature>
<dbReference type="Gene3D" id="3.20.20.70">
    <property type="entry name" value="Aldolase class I"/>
    <property type="match status" value="1"/>
</dbReference>
<dbReference type="OrthoDB" id="9766852at2"/>
<dbReference type="AlphaFoldDB" id="C0QKJ9"/>
<keyword evidence="3" id="KW-0104">Cadmium</keyword>
<feature type="binding site" evidence="3">
    <location>
        <position position="355"/>
    </location>
    <ligand>
        <name>Mn(2+)</name>
        <dbReference type="ChEBI" id="CHEBI:29035"/>
    </ligand>
</feature>
<dbReference type="PANTHER" id="PTHR21337">
    <property type="entry name" value="PHOSPHO-2-DEHYDRO-3-DEOXYHEPTONATE ALDOLASE 1, 2"/>
    <property type="match status" value="1"/>
</dbReference>
<dbReference type="InterPro" id="IPR002480">
    <property type="entry name" value="DAHP_synth_2"/>
</dbReference>
<dbReference type="EMBL" id="CP001087">
    <property type="protein sequence ID" value="ACN14070.1"/>
    <property type="molecule type" value="Genomic_DNA"/>
</dbReference>
<keyword evidence="7" id="KW-1185">Reference proteome</keyword>
<dbReference type="eggNOG" id="COG3200">
    <property type="taxonomic scope" value="Bacteria"/>
</dbReference>
<gene>
    <name evidence="6" type="primary">aroH</name>
    <name evidence="6" type="ordered locus">HRM2_09580</name>
</gene>
<feature type="binding site" evidence="3">
    <location>
        <position position="427"/>
    </location>
    <ligand>
        <name>Mn(2+)</name>
        <dbReference type="ChEBI" id="CHEBI:29035"/>
    </ligand>
</feature>